<gene>
    <name evidence="9" type="ORF">GRI47_10540</name>
</gene>
<dbReference type="EC" id="5.1.3.3" evidence="5"/>
<comment type="caution">
    <text evidence="9">The sequence shown here is derived from an EMBL/GenBank/DDBJ whole genome shotgun (WGS) entry which is preliminary data.</text>
</comment>
<dbReference type="InterPro" id="IPR015443">
    <property type="entry name" value="Aldose_1-epimerase"/>
</dbReference>
<evidence type="ECO:0000313" key="10">
    <source>
        <dbReference type="Proteomes" id="UP000430272"/>
    </source>
</evidence>
<evidence type="ECO:0000256" key="6">
    <source>
        <dbReference type="PIRSR" id="PIRSR005096-1"/>
    </source>
</evidence>
<comment type="pathway">
    <text evidence="1 5">Carbohydrate metabolism; hexose metabolism.</text>
</comment>
<dbReference type="GO" id="GO:0030246">
    <property type="term" value="F:carbohydrate binding"/>
    <property type="evidence" value="ECO:0007669"/>
    <property type="project" value="InterPro"/>
</dbReference>
<comment type="similarity">
    <text evidence="2 5">Belongs to the aldose epimerase family.</text>
</comment>
<dbReference type="RefSeq" id="WP_160661181.1">
    <property type="nucleotide sequence ID" value="NZ_BAABDV010000001.1"/>
</dbReference>
<dbReference type="PIRSF" id="PIRSF005096">
    <property type="entry name" value="GALM"/>
    <property type="match status" value="1"/>
</dbReference>
<dbReference type="Proteomes" id="UP000430272">
    <property type="component" value="Unassembled WGS sequence"/>
</dbReference>
<accession>A0A844YAN8</accession>
<evidence type="ECO:0000256" key="2">
    <source>
        <dbReference type="ARBA" id="ARBA00006206"/>
    </source>
</evidence>
<comment type="catalytic activity">
    <reaction evidence="5">
        <text>alpha-D-glucose = beta-D-glucose</text>
        <dbReference type="Rhea" id="RHEA:10264"/>
        <dbReference type="ChEBI" id="CHEBI:15903"/>
        <dbReference type="ChEBI" id="CHEBI:17925"/>
        <dbReference type="EC" id="5.1.3.3"/>
    </reaction>
</comment>
<dbReference type="InterPro" id="IPR011013">
    <property type="entry name" value="Gal_mutarotase_sf_dom"/>
</dbReference>
<dbReference type="InterPro" id="IPR008183">
    <property type="entry name" value="Aldose_1/G6P_1-epimerase"/>
</dbReference>
<reference evidence="9 10" key="1">
    <citation type="submission" date="2019-12" db="EMBL/GenBank/DDBJ databases">
        <title>Genomic-based taxomic classification of the family Erythrobacteraceae.</title>
        <authorList>
            <person name="Xu L."/>
        </authorList>
    </citation>
    <scope>NUCLEOTIDE SEQUENCE [LARGE SCALE GENOMIC DNA]</scope>
    <source>
        <strain evidence="9 10">JCM 17468</strain>
    </source>
</reference>
<sequence length="367" mass="39843">MRGDVERTVFGRFENGTEIEKFVLSDGTGRSASVLTYGARLHSLVVPDRAGALANVVGGYASLAEYECDPHYMGATIGRFANRLRDGRFEIDGAVHRAAPNEGSKTLHGGPHGFDRAVWRFVRASASPHPTVVLAHTSPDGDQGFPGEVCVEVAFALRQGGRLSIEYAATTNASTIVNLTHHAYWNLHDADTSSDASDHRIMIPSDRYVPVDEDMLPTGERLSVEGSPFDFRTKRCIGDDIDDPNDRQIAIAHGYDHSWLIGEGARGLRNVALLESSRTGRRLEVWSDQSAIHLYSGNFLGEAGAGRKPMASRSLIALEAQNVPDAPNLPWAEDCILRPGETYRSTIIYQLGVAPDNADCADASSAR</sequence>
<dbReference type="CDD" id="cd09019">
    <property type="entry name" value="galactose_mutarotase_like"/>
    <property type="match status" value="1"/>
</dbReference>
<dbReference type="EMBL" id="WTYD01000001">
    <property type="protein sequence ID" value="MXO54437.1"/>
    <property type="molecule type" value="Genomic_DNA"/>
</dbReference>
<dbReference type="AlphaFoldDB" id="A0A844YAN8"/>
<feature type="binding site" evidence="8">
    <location>
        <begin position="182"/>
        <end position="184"/>
    </location>
    <ligand>
        <name>beta-D-galactose</name>
        <dbReference type="ChEBI" id="CHEBI:27667"/>
    </ligand>
</feature>
<dbReference type="GO" id="GO:0006006">
    <property type="term" value="P:glucose metabolic process"/>
    <property type="evidence" value="ECO:0007669"/>
    <property type="project" value="TreeGrafter"/>
</dbReference>
<proteinExistence type="inferred from homology"/>
<keyword evidence="4 5" id="KW-0119">Carbohydrate metabolism</keyword>
<evidence type="ECO:0000313" key="9">
    <source>
        <dbReference type="EMBL" id="MXO54437.1"/>
    </source>
</evidence>
<name>A0A844YAN8_9SPHN</name>
<evidence type="ECO:0000256" key="7">
    <source>
        <dbReference type="PIRSR" id="PIRSR005096-2"/>
    </source>
</evidence>
<dbReference type="Pfam" id="PF01263">
    <property type="entry name" value="Aldose_epim"/>
    <property type="match status" value="1"/>
</dbReference>
<dbReference type="NCBIfam" id="NF008277">
    <property type="entry name" value="PRK11055.1"/>
    <property type="match status" value="1"/>
</dbReference>
<dbReference type="PANTHER" id="PTHR10091">
    <property type="entry name" value="ALDOSE-1-EPIMERASE"/>
    <property type="match status" value="1"/>
</dbReference>
<evidence type="ECO:0000256" key="1">
    <source>
        <dbReference type="ARBA" id="ARBA00005028"/>
    </source>
</evidence>
<feature type="active site" description="Proton donor" evidence="6">
    <location>
        <position position="182"/>
    </location>
</feature>
<dbReference type="OrthoDB" id="9779408at2"/>
<feature type="binding site" evidence="7">
    <location>
        <position position="256"/>
    </location>
    <ligand>
        <name>beta-D-galactose</name>
        <dbReference type="ChEBI" id="CHEBI:27667"/>
    </ligand>
</feature>
<evidence type="ECO:0000256" key="3">
    <source>
        <dbReference type="ARBA" id="ARBA00023235"/>
    </source>
</evidence>
<evidence type="ECO:0000256" key="5">
    <source>
        <dbReference type="PIRNR" id="PIRNR005096"/>
    </source>
</evidence>
<feature type="binding site" evidence="8">
    <location>
        <begin position="82"/>
        <end position="83"/>
    </location>
    <ligand>
        <name>beta-D-galactose</name>
        <dbReference type="ChEBI" id="CHEBI:27667"/>
    </ligand>
</feature>
<dbReference type="GO" id="GO:0004034">
    <property type="term" value="F:aldose 1-epimerase activity"/>
    <property type="evidence" value="ECO:0007669"/>
    <property type="project" value="UniProtKB-EC"/>
</dbReference>
<keyword evidence="3 5" id="KW-0413">Isomerase</keyword>
<evidence type="ECO:0000256" key="8">
    <source>
        <dbReference type="PIRSR" id="PIRSR005096-3"/>
    </source>
</evidence>
<dbReference type="InterPro" id="IPR014718">
    <property type="entry name" value="GH-type_carb-bd"/>
</dbReference>
<protein>
    <recommendedName>
        <fullName evidence="5">Aldose 1-epimerase</fullName>
        <ecNumber evidence="5">5.1.3.3</ecNumber>
    </recommendedName>
</protein>
<dbReference type="GO" id="GO:0033499">
    <property type="term" value="P:galactose catabolic process via UDP-galactose, Leloir pathway"/>
    <property type="evidence" value="ECO:0007669"/>
    <property type="project" value="TreeGrafter"/>
</dbReference>
<evidence type="ECO:0000256" key="4">
    <source>
        <dbReference type="ARBA" id="ARBA00023277"/>
    </source>
</evidence>
<organism evidence="9 10">
    <name type="scientific">Qipengyuania pelagi</name>
    <dbReference type="NCBI Taxonomy" id="994320"/>
    <lineage>
        <taxon>Bacteria</taxon>
        <taxon>Pseudomonadati</taxon>
        <taxon>Pseudomonadota</taxon>
        <taxon>Alphaproteobacteria</taxon>
        <taxon>Sphingomonadales</taxon>
        <taxon>Erythrobacteraceae</taxon>
        <taxon>Qipengyuania</taxon>
    </lineage>
</organism>
<dbReference type="InterPro" id="IPR047215">
    <property type="entry name" value="Galactose_mutarotase-like"/>
</dbReference>
<dbReference type="Gene3D" id="2.70.98.10">
    <property type="match status" value="1"/>
</dbReference>
<dbReference type="GO" id="GO:0005737">
    <property type="term" value="C:cytoplasm"/>
    <property type="evidence" value="ECO:0007669"/>
    <property type="project" value="TreeGrafter"/>
</dbReference>
<keyword evidence="10" id="KW-1185">Reference proteome</keyword>
<dbReference type="PANTHER" id="PTHR10091:SF0">
    <property type="entry name" value="GALACTOSE MUTAROTASE"/>
    <property type="match status" value="1"/>
</dbReference>
<dbReference type="UniPathway" id="UPA00242"/>
<feature type="active site" description="Proton acceptor" evidence="6">
    <location>
        <position position="319"/>
    </location>
</feature>
<dbReference type="SUPFAM" id="SSF74650">
    <property type="entry name" value="Galactose mutarotase-like"/>
    <property type="match status" value="1"/>
</dbReference>